<evidence type="ECO:0000313" key="3">
    <source>
        <dbReference type="Proteomes" id="UP000221165"/>
    </source>
</evidence>
<dbReference type="AlphaFoldDB" id="A0A2C6K1R3"/>
<dbReference type="RefSeq" id="XP_067918159.1">
    <property type="nucleotide sequence ID" value="XM_068069865.1"/>
</dbReference>
<feature type="compositionally biased region" description="Acidic residues" evidence="1">
    <location>
        <begin position="60"/>
        <end position="70"/>
    </location>
</feature>
<dbReference type="VEuPathDB" id="ToxoDB:CSUI_009756"/>
<feature type="compositionally biased region" description="Polar residues" evidence="1">
    <location>
        <begin position="191"/>
        <end position="209"/>
    </location>
</feature>
<proteinExistence type="predicted"/>
<organism evidence="2 3">
    <name type="scientific">Cystoisospora suis</name>
    <dbReference type="NCBI Taxonomy" id="483139"/>
    <lineage>
        <taxon>Eukaryota</taxon>
        <taxon>Sar</taxon>
        <taxon>Alveolata</taxon>
        <taxon>Apicomplexa</taxon>
        <taxon>Conoidasida</taxon>
        <taxon>Coccidia</taxon>
        <taxon>Eucoccidiorida</taxon>
        <taxon>Eimeriorina</taxon>
        <taxon>Sarcocystidae</taxon>
        <taxon>Cystoisospora</taxon>
    </lineage>
</organism>
<gene>
    <name evidence="2" type="ORF">CSUI_009756</name>
</gene>
<feature type="compositionally biased region" description="Basic residues" evidence="1">
    <location>
        <begin position="179"/>
        <end position="189"/>
    </location>
</feature>
<keyword evidence="3" id="KW-1185">Reference proteome</keyword>
<feature type="compositionally biased region" description="Basic and acidic residues" evidence="1">
    <location>
        <begin position="43"/>
        <end position="59"/>
    </location>
</feature>
<feature type="compositionally biased region" description="Low complexity" evidence="1">
    <location>
        <begin position="140"/>
        <end position="152"/>
    </location>
</feature>
<feature type="compositionally biased region" description="Low complexity" evidence="1">
    <location>
        <begin position="210"/>
        <end position="219"/>
    </location>
</feature>
<sequence length="425" mass="46172">MIKEIEGPCPEGVQHLSTSQTHHISSLSPNERKKDEEGEEREGDGMTEKKTSFRWADEKCIDEEEEEEDNPSVYFNEMEGHNKRSISNFCFSSSSYPSYSPSGLRGGCSSPPVSSLSSSSFSSSRDFMAHRCHSPSTQHPAIPSSPSPLSSPGASYHCSSEKNQVPKRSPGKADEGGKSRRPRRRRKKTSIPASTMPTSSYPPSLNKDTSSSPSCSSSSFAGQTVYDTHRHPNLERDICLSSTFPSDFLPCSSSSSISSFDLPSASPPASHESIRCSSSSPRMPVLPISPPSPPSASSSSLLPNSDQSSFPSYPYFYWFLPSYLPCHQITCESTIPSSVTQFSPIHPLFFSSSCAPLLTPSGSFSSPGSSYSPPLLSSCLLSTSFASPSQPYLARLEERDKETHRNSLLISLSVSRQSSLAVLRE</sequence>
<protein>
    <submittedName>
        <fullName evidence="2">Uncharacterized protein</fullName>
    </submittedName>
</protein>
<dbReference type="GeneID" id="94433076"/>
<feature type="region of interest" description="Disordered" evidence="1">
    <location>
        <begin position="262"/>
        <end position="303"/>
    </location>
</feature>
<name>A0A2C6K1R3_9APIC</name>
<feature type="region of interest" description="Disordered" evidence="1">
    <location>
        <begin position="96"/>
        <end position="221"/>
    </location>
</feature>
<evidence type="ECO:0000256" key="1">
    <source>
        <dbReference type="SAM" id="MobiDB-lite"/>
    </source>
</evidence>
<dbReference type="EMBL" id="MIGC01005982">
    <property type="protein sequence ID" value="PHJ16430.1"/>
    <property type="molecule type" value="Genomic_DNA"/>
</dbReference>
<comment type="caution">
    <text evidence="2">The sequence shown here is derived from an EMBL/GenBank/DDBJ whole genome shotgun (WGS) entry which is preliminary data.</text>
</comment>
<accession>A0A2C6K1R3</accession>
<feature type="region of interest" description="Disordered" evidence="1">
    <location>
        <begin position="1"/>
        <end position="76"/>
    </location>
</feature>
<feature type="compositionally biased region" description="Polar residues" evidence="1">
    <location>
        <begin position="15"/>
        <end position="29"/>
    </location>
</feature>
<reference evidence="2 3" key="1">
    <citation type="journal article" date="2017" name="Int. J. Parasitol.">
        <title>The genome of the protozoan parasite Cystoisospora suis and a reverse vaccinology approach to identify vaccine candidates.</title>
        <authorList>
            <person name="Palmieri N."/>
            <person name="Shrestha A."/>
            <person name="Ruttkowski B."/>
            <person name="Beck T."/>
            <person name="Vogl C."/>
            <person name="Tomley F."/>
            <person name="Blake D.P."/>
            <person name="Joachim A."/>
        </authorList>
    </citation>
    <scope>NUCLEOTIDE SEQUENCE [LARGE SCALE GENOMIC DNA]</scope>
    <source>
        <strain evidence="2 3">Wien I</strain>
    </source>
</reference>
<dbReference type="Proteomes" id="UP000221165">
    <property type="component" value="Unassembled WGS sequence"/>
</dbReference>
<feature type="compositionally biased region" description="Low complexity" evidence="1">
    <location>
        <begin position="109"/>
        <end position="124"/>
    </location>
</feature>
<evidence type="ECO:0000313" key="2">
    <source>
        <dbReference type="EMBL" id="PHJ16430.1"/>
    </source>
</evidence>